<evidence type="ECO:0000313" key="2">
    <source>
        <dbReference type="EMBL" id="WVZ62466.1"/>
    </source>
</evidence>
<dbReference type="AlphaFoldDB" id="A0AAQ3WHU9"/>
<evidence type="ECO:0000256" key="1">
    <source>
        <dbReference type="SAM" id="MobiDB-lite"/>
    </source>
</evidence>
<evidence type="ECO:0000313" key="3">
    <source>
        <dbReference type="Proteomes" id="UP001341281"/>
    </source>
</evidence>
<reference evidence="2 3" key="1">
    <citation type="submission" date="2024-02" db="EMBL/GenBank/DDBJ databases">
        <title>High-quality chromosome-scale genome assembly of Pensacola bahiagrass (Paspalum notatum Flugge var. saurae).</title>
        <authorList>
            <person name="Vega J.M."/>
            <person name="Podio M."/>
            <person name="Orjuela J."/>
            <person name="Siena L.A."/>
            <person name="Pessino S.C."/>
            <person name="Combes M.C."/>
            <person name="Mariac C."/>
            <person name="Albertini E."/>
            <person name="Pupilli F."/>
            <person name="Ortiz J.P.A."/>
            <person name="Leblanc O."/>
        </authorList>
    </citation>
    <scope>NUCLEOTIDE SEQUENCE [LARGE SCALE GENOMIC DNA]</scope>
    <source>
        <strain evidence="2">R1</strain>
        <tissue evidence="2">Leaf</tissue>
    </source>
</reference>
<gene>
    <name evidence="2" type="ORF">U9M48_012215</name>
</gene>
<dbReference type="Proteomes" id="UP001341281">
    <property type="component" value="Chromosome 03"/>
</dbReference>
<feature type="region of interest" description="Disordered" evidence="1">
    <location>
        <begin position="1"/>
        <end position="27"/>
    </location>
</feature>
<accession>A0AAQ3WHU9</accession>
<protein>
    <submittedName>
        <fullName evidence="2">Uncharacterized protein</fullName>
    </submittedName>
</protein>
<organism evidence="2 3">
    <name type="scientific">Paspalum notatum var. saurae</name>
    <dbReference type="NCBI Taxonomy" id="547442"/>
    <lineage>
        <taxon>Eukaryota</taxon>
        <taxon>Viridiplantae</taxon>
        <taxon>Streptophyta</taxon>
        <taxon>Embryophyta</taxon>
        <taxon>Tracheophyta</taxon>
        <taxon>Spermatophyta</taxon>
        <taxon>Magnoliopsida</taxon>
        <taxon>Liliopsida</taxon>
        <taxon>Poales</taxon>
        <taxon>Poaceae</taxon>
        <taxon>PACMAD clade</taxon>
        <taxon>Panicoideae</taxon>
        <taxon>Andropogonodae</taxon>
        <taxon>Paspaleae</taxon>
        <taxon>Paspalinae</taxon>
        <taxon>Paspalum</taxon>
    </lineage>
</organism>
<dbReference type="EMBL" id="CP144747">
    <property type="protein sequence ID" value="WVZ62466.1"/>
    <property type="molecule type" value="Genomic_DNA"/>
</dbReference>
<sequence>MERKNVPEADAPTNLRDPGQAGALDVEGDRCGEAAAGDGLARPLRHPVGVDGHIDGLAWPAADAATSARASPTSG</sequence>
<proteinExistence type="predicted"/>
<name>A0AAQ3WHU9_PASNO</name>
<keyword evidence="3" id="KW-1185">Reference proteome</keyword>